<accession>A0A381XZS9</accession>
<comment type="similarity">
    <text evidence="1">Belongs to the glutaminase PdxT/SNO family.</text>
</comment>
<evidence type="ECO:0000256" key="1">
    <source>
        <dbReference type="ARBA" id="ARBA00008345"/>
    </source>
</evidence>
<evidence type="ECO:0000256" key="2">
    <source>
        <dbReference type="ARBA" id="ARBA00012918"/>
    </source>
</evidence>
<dbReference type="NCBIfam" id="TIGR03800">
    <property type="entry name" value="PLP_synth_Pdx2"/>
    <property type="match status" value="1"/>
</dbReference>
<dbReference type="EMBL" id="UINC01016940">
    <property type="protein sequence ID" value="SVA70140.1"/>
    <property type="molecule type" value="Genomic_DNA"/>
</dbReference>
<evidence type="ECO:0000256" key="3">
    <source>
        <dbReference type="ARBA" id="ARBA00022801"/>
    </source>
</evidence>
<dbReference type="InterPro" id="IPR021196">
    <property type="entry name" value="PdxT/SNO_CS"/>
</dbReference>
<evidence type="ECO:0000256" key="6">
    <source>
        <dbReference type="ARBA" id="ARBA00049534"/>
    </source>
</evidence>
<reference evidence="7" key="1">
    <citation type="submission" date="2018-05" db="EMBL/GenBank/DDBJ databases">
        <authorList>
            <person name="Lanie J.A."/>
            <person name="Ng W.-L."/>
            <person name="Kazmierczak K.M."/>
            <person name="Andrzejewski T.M."/>
            <person name="Davidsen T.M."/>
            <person name="Wayne K.J."/>
            <person name="Tettelin H."/>
            <person name="Glass J.I."/>
            <person name="Rusch D."/>
            <person name="Podicherti R."/>
            <person name="Tsui H.-C.T."/>
            <person name="Winkler M.E."/>
        </authorList>
    </citation>
    <scope>NUCLEOTIDE SEQUENCE</scope>
</reference>
<organism evidence="7">
    <name type="scientific">marine metagenome</name>
    <dbReference type="NCBI Taxonomy" id="408172"/>
    <lineage>
        <taxon>unclassified sequences</taxon>
        <taxon>metagenomes</taxon>
        <taxon>ecological metagenomes</taxon>
    </lineage>
</organism>
<dbReference type="GO" id="GO:0042823">
    <property type="term" value="P:pyridoxal phosphate biosynthetic process"/>
    <property type="evidence" value="ECO:0007669"/>
    <property type="project" value="InterPro"/>
</dbReference>
<evidence type="ECO:0000256" key="4">
    <source>
        <dbReference type="ARBA" id="ARBA00022962"/>
    </source>
</evidence>
<name>A0A381XZS9_9ZZZZ</name>
<sequence length="178" mass="19704">MAILQQLHLKAVDVRKPNDLEGCHGLIIPGGESTTMTKLINEIDMYGALLEFSVDRPVFGTCAGMILMATKVDDDRVKTLNLMNIEVERNGYGRQIDSFIDELDVTTNGQAFSMRGVFIRAPRIKNMGEGVEVLASVNGEPVLVQEGHHMAAAFHPELTGETRIHNYFSTLKREMSLA</sequence>
<evidence type="ECO:0000256" key="5">
    <source>
        <dbReference type="ARBA" id="ARBA00023239"/>
    </source>
</evidence>
<keyword evidence="5" id="KW-0456">Lyase</keyword>
<comment type="catalytic activity">
    <reaction evidence="6">
        <text>L-glutamine + H2O = L-glutamate + NH4(+)</text>
        <dbReference type="Rhea" id="RHEA:15889"/>
        <dbReference type="ChEBI" id="CHEBI:15377"/>
        <dbReference type="ChEBI" id="CHEBI:28938"/>
        <dbReference type="ChEBI" id="CHEBI:29985"/>
        <dbReference type="ChEBI" id="CHEBI:58359"/>
        <dbReference type="EC" id="3.5.1.2"/>
    </reaction>
</comment>
<dbReference type="GO" id="GO:1903600">
    <property type="term" value="C:glutaminase complex"/>
    <property type="evidence" value="ECO:0007669"/>
    <property type="project" value="TreeGrafter"/>
</dbReference>
<keyword evidence="3" id="KW-0378">Hydrolase</keyword>
<dbReference type="InterPro" id="IPR002161">
    <property type="entry name" value="PdxT/SNO"/>
</dbReference>
<protein>
    <recommendedName>
        <fullName evidence="2">glutaminase</fullName>
        <ecNumber evidence="2">3.5.1.2</ecNumber>
    </recommendedName>
</protein>
<dbReference type="GO" id="GO:0004359">
    <property type="term" value="F:glutaminase activity"/>
    <property type="evidence" value="ECO:0007669"/>
    <property type="project" value="UniProtKB-EC"/>
</dbReference>
<dbReference type="PROSITE" id="PS51273">
    <property type="entry name" value="GATASE_TYPE_1"/>
    <property type="match status" value="1"/>
</dbReference>
<dbReference type="SUPFAM" id="SSF52317">
    <property type="entry name" value="Class I glutamine amidotransferase-like"/>
    <property type="match status" value="1"/>
</dbReference>
<dbReference type="Pfam" id="PF01174">
    <property type="entry name" value="SNO"/>
    <property type="match status" value="1"/>
</dbReference>
<keyword evidence="4" id="KW-0315">Glutamine amidotransferase</keyword>
<dbReference type="GO" id="GO:0005829">
    <property type="term" value="C:cytosol"/>
    <property type="evidence" value="ECO:0007669"/>
    <property type="project" value="TreeGrafter"/>
</dbReference>
<evidence type="ECO:0000313" key="7">
    <source>
        <dbReference type="EMBL" id="SVA70140.1"/>
    </source>
</evidence>
<proteinExistence type="inferred from homology"/>
<dbReference type="GO" id="GO:0008614">
    <property type="term" value="P:pyridoxine metabolic process"/>
    <property type="evidence" value="ECO:0007669"/>
    <property type="project" value="TreeGrafter"/>
</dbReference>
<dbReference type="InterPro" id="IPR029062">
    <property type="entry name" value="Class_I_gatase-like"/>
</dbReference>
<dbReference type="EC" id="3.5.1.2" evidence="2"/>
<dbReference type="PANTHER" id="PTHR31559">
    <property type="entry name" value="PYRIDOXAL 5'-PHOSPHATE SYNTHASE SUBUNIT SNO"/>
    <property type="match status" value="1"/>
</dbReference>
<dbReference type="CDD" id="cd01749">
    <property type="entry name" value="GATase1_PB"/>
    <property type="match status" value="1"/>
</dbReference>
<dbReference type="PIRSF" id="PIRSF005639">
    <property type="entry name" value="Glut_amidoT_SNO"/>
    <property type="match status" value="1"/>
</dbReference>
<dbReference type="AlphaFoldDB" id="A0A381XZS9"/>
<dbReference type="Gene3D" id="3.40.50.880">
    <property type="match status" value="1"/>
</dbReference>
<dbReference type="PANTHER" id="PTHR31559:SF0">
    <property type="entry name" value="PYRIDOXAL 5'-PHOSPHATE SYNTHASE SUBUNIT SNO1-RELATED"/>
    <property type="match status" value="1"/>
</dbReference>
<gene>
    <name evidence="7" type="ORF">METZ01_LOCUS122994</name>
</gene>
<dbReference type="PROSITE" id="PS01236">
    <property type="entry name" value="PDXT_SNO_1"/>
    <property type="match status" value="1"/>
</dbReference>
<dbReference type="PROSITE" id="PS51130">
    <property type="entry name" value="PDXT_SNO_2"/>
    <property type="match status" value="1"/>
</dbReference>
<dbReference type="GO" id="GO:0016829">
    <property type="term" value="F:lyase activity"/>
    <property type="evidence" value="ECO:0007669"/>
    <property type="project" value="UniProtKB-KW"/>
</dbReference>